<proteinExistence type="predicted"/>
<protein>
    <submittedName>
        <fullName evidence="1">Uncharacterized protein</fullName>
    </submittedName>
</protein>
<accession>A0AAP0IFJ6</accession>
<dbReference type="Proteomes" id="UP001420932">
    <property type="component" value="Unassembled WGS sequence"/>
</dbReference>
<dbReference type="EMBL" id="JBBNAF010000009">
    <property type="protein sequence ID" value="KAK9113881.1"/>
    <property type="molecule type" value="Genomic_DNA"/>
</dbReference>
<gene>
    <name evidence="1" type="ORF">Syun_020678</name>
</gene>
<keyword evidence="2" id="KW-1185">Reference proteome</keyword>
<dbReference type="AlphaFoldDB" id="A0AAP0IFJ6"/>
<sequence>MSKQINETQLYIFVVGRDDKGRTYELGWTPKGRHDVGASSSQLMYAHYETIEQLRSDFERVQGQLLAVIRERNMLIRTNCGRCGSHTEE</sequence>
<organism evidence="1 2">
    <name type="scientific">Stephania yunnanensis</name>
    <dbReference type="NCBI Taxonomy" id="152371"/>
    <lineage>
        <taxon>Eukaryota</taxon>
        <taxon>Viridiplantae</taxon>
        <taxon>Streptophyta</taxon>
        <taxon>Embryophyta</taxon>
        <taxon>Tracheophyta</taxon>
        <taxon>Spermatophyta</taxon>
        <taxon>Magnoliopsida</taxon>
        <taxon>Ranunculales</taxon>
        <taxon>Menispermaceae</taxon>
        <taxon>Menispermoideae</taxon>
        <taxon>Cissampelideae</taxon>
        <taxon>Stephania</taxon>
    </lineage>
</organism>
<name>A0AAP0IFJ6_9MAGN</name>
<evidence type="ECO:0000313" key="1">
    <source>
        <dbReference type="EMBL" id="KAK9113881.1"/>
    </source>
</evidence>
<comment type="caution">
    <text evidence="1">The sequence shown here is derived from an EMBL/GenBank/DDBJ whole genome shotgun (WGS) entry which is preliminary data.</text>
</comment>
<evidence type="ECO:0000313" key="2">
    <source>
        <dbReference type="Proteomes" id="UP001420932"/>
    </source>
</evidence>
<reference evidence="1 2" key="1">
    <citation type="submission" date="2024-01" db="EMBL/GenBank/DDBJ databases">
        <title>Genome assemblies of Stephania.</title>
        <authorList>
            <person name="Yang L."/>
        </authorList>
    </citation>
    <scope>NUCLEOTIDE SEQUENCE [LARGE SCALE GENOMIC DNA]</scope>
    <source>
        <strain evidence="1">YNDBR</strain>
        <tissue evidence="1">Leaf</tissue>
    </source>
</reference>